<dbReference type="Pfam" id="PF12697">
    <property type="entry name" value="Abhydrolase_6"/>
    <property type="match status" value="1"/>
</dbReference>
<dbReference type="Proteomes" id="UP000635606">
    <property type="component" value="Unassembled WGS sequence"/>
</dbReference>
<dbReference type="InterPro" id="IPR053145">
    <property type="entry name" value="AB_hydrolase_Est10"/>
</dbReference>
<sequence>MTGPELTRVPTAVGDLRAGIWIPEGGANVPGLVVVDGSGDGAFDDFGDWPAWLASCGAAVLVHDKPGCGGSPGDWTAQTLDDRAAETLAAVSVLRRHPAVAGRPIGLLGISQGGWVSLRAAVEGGADRSVDFVVTLSGPGVGPAEQERVRIERELRGDRVSAADLAEALAWVDERTRRLIGGEPVTDVIAYQSRYADRPWFTIATRYFDDPRTMRFLAGILAFDPVEYMPDVSCPVLALFGAEDPLVPVPESVAAFATHLRRLDGLAVFPGADHGLFTGPPDPTRSRSDQLAPGFVPMFTEFLAKR</sequence>
<dbReference type="SUPFAM" id="SSF53474">
    <property type="entry name" value="alpha/beta-Hydrolases"/>
    <property type="match status" value="1"/>
</dbReference>
<dbReference type="PRINTS" id="PR00111">
    <property type="entry name" value="ABHYDROLASE"/>
</dbReference>
<comment type="caution">
    <text evidence="2">The sequence shown here is derived from an EMBL/GenBank/DDBJ whole genome shotgun (WGS) entry which is preliminary data.</text>
</comment>
<gene>
    <name evidence="2" type="ORF">Voc01_067770</name>
</gene>
<feature type="domain" description="AB hydrolase-1" evidence="1">
    <location>
        <begin position="49"/>
        <end position="278"/>
    </location>
</feature>
<dbReference type="PANTHER" id="PTHR43265">
    <property type="entry name" value="ESTERASE ESTD"/>
    <property type="match status" value="1"/>
</dbReference>
<dbReference type="InterPro" id="IPR029058">
    <property type="entry name" value="AB_hydrolase_fold"/>
</dbReference>
<dbReference type="InterPro" id="IPR000073">
    <property type="entry name" value="AB_hydrolase_1"/>
</dbReference>
<protein>
    <recommendedName>
        <fullName evidence="1">AB hydrolase-1 domain-containing protein</fullName>
    </recommendedName>
</protein>
<dbReference type="GO" id="GO:0052689">
    <property type="term" value="F:carboxylic ester hydrolase activity"/>
    <property type="evidence" value="ECO:0007669"/>
    <property type="project" value="TreeGrafter"/>
</dbReference>
<proteinExistence type="predicted"/>
<accession>A0A8J4EDS3</accession>
<dbReference type="RefSeq" id="WP_203931725.1">
    <property type="nucleotide sequence ID" value="NZ_BOPH01000092.1"/>
</dbReference>
<dbReference type="AlphaFoldDB" id="A0A8J4EDS3"/>
<evidence type="ECO:0000313" key="2">
    <source>
        <dbReference type="EMBL" id="GIJ71860.1"/>
    </source>
</evidence>
<evidence type="ECO:0000259" key="1">
    <source>
        <dbReference type="Pfam" id="PF12697"/>
    </source>
</evidence>
<name>A0A8J4EDS3_9ACTN</name>
<keyword evidence="3" id="KW-1185">Reference proteome</keyword>
<dbReference type="PANTHER" id="PTHR43265:SF1">
    <property type="entry name" value="ESTERASE ESTD"/>
    <property type="match status" value="1"/>
</dbReference>
<dbReference type="EMBL" id="BOPH01000092">
    <property type="protein sequence ID" value="GIJ71860.1"/>
    <property type="molecule type" value="Genomic_DNA"/>
</dbReference>
<reference evidence="2" key="1">
    <citation type="submission" date="2021-01" db="EMBL/GenBank/DDBJ databases">
        <title>Whole genome shotgun sequence of Virgisporangium ochraceum NBRC 16418.</title>
        <authorList>
            <person name="Komaki H."/>
            <person name="Tamura T."/>
        </authorList>
    </citation>
    <scope>NUCLEOTIDE SEQUENCE</scope>
    <source>
        <strain evidence="2">NBRC 16418</strain>
    </source>
</reference>
<dbReference type="Gene3D" id="3.40.50.1820">
    <property type="entry name" value="alpha/beta hydrolase"/>
    <property type="match status" value="1"/>
</dbReference>
<evidence type="ECO:0000313" key="3">
    <source>
        <dbReference type="Proteomes" id="UP000635606"/>
    </source>
</evidence>
<organism evidence="2 3">
    <name type="scientific">Virgisporangium ochraceum</name>
    <dbReference type="NCBI Taxonomy" id="65505"/>
    <lineage>
        <taxon>Bacteria</taxon>
        <taxon>Bacillati</taxon>
        <taxon>Actinomycetota</taxon>
        <taxon>Actinomycetes</taxon>
        <taxon>Micromonosporales</taxon>
        <taxon>Micromonosporaceae</taxon>
        <taxon>Virgisporangium</taxon>
    </lineage>
</organism>